<evidence type="ECO:0000313" key="2">
    <source>
        <dbReference type="EMBL" id="KAJ8409120.1"/>
    </source>
</evidence>
<dbReference type="EMBL" id="JAINUG010000032">
    <property type="protein sequence ID" value="KAJ8409120.1"/>
    <property type="molecule type" value="Genomic_DNA"/>
</dbReference>
<feature type="region of interest" description="Disordered" evidence="1">
    <location>
        <begin position="1"/>
        <end position="36"/>
    </location>
</feature>
<dbReference type="AlphaFoldDB" id="A0AAD7SUW9"/>
<name>A0AAD7SUW9_9TELE</name>
<keyword evidence="3" id="KW-1185">Reference proteome</keyword>
<protein>
    <submittedName>
        <fullName evidence="2">Uncharacterized protein</fullName>
    </submittedName>
</protein>
<evidence type="ECO:0000256" key="1">
    <source>
        <dbReference type="SAM" id="MobiDB-lite"/>
    </source>
</evidence>
<accession>A0AAD7SUW9</accession>
<sequence>MSAAAGKARSRRVAGGPRATAEIAEPRGEPWNLPLDEPKLDVSAGYPACPRVLAAEHGRDGLGSARTLPTEPNRFPASSRLSPTLTIRLIGKISCIRATGVVEEGARR</sequence>
<organism evidence="2 3">
    <name type="scientific">Aldrovandia affinis</name>
    <dbReference type="NCBI Taxonomy" id="143900"/>
    <lineage>
        <taxon>Eukaryota</taxon>
        <taxon>Metazoa</taxon>
        <taxon>Chordata</taxon>
        <taxon>Craniata</taxon>
        <taxon>Vertebrata</taxon>
        <taxon>Euteleostomi</taxon>
        <taxon>Actinopterygii</taxon>
        <taxon>Neopterygii</taxon>
        <taxon>Teleostei</taxon>
        <taxon>Notacanthiformes</taxon>
        <taxon>Halosauridae</taxon>
        <taxon>Aldrovandia</taxon>
    </lineage>
</organism>
<gene>
    <name evidence="2" type="ORF">AAFF_G00241410</name>
</gene>
<reference evidence="2" key="1">
    <citation type="journal article" date="2023" name="Science">
        <title>Genome structures resolve the early diversification of teleost fishes.</title>
        <authorList>
            <person name="Parey E."/>
            <person name="Louis A."/>
            <person name="Montfort J."/>
            <person name="Bouchez O."/>
            <person name="Roques C."/>
            <person name="Iampietro C."/>
            <person name="Lluch J."/>
            <person name="Castinel A."/>
            <person name="Donnadieu C."/>
            <person name="Desvignes T."/>
            <person name="Floi Bucao C."/>
            <person name="Jouanno E."/>
            <person name="Wen M."/>
            <person name="Mejri S."/>
            <person name="Dirks R."/>
            <person name="Jansen H."/>
            <person name="Henkel C."/>
            <person name="Chen W.J."/>
            <person name="Zahm M."/>
            <person name="Cabau C."/>
            <person name="Klopp C."/>
            <person name="Thompson A.W."/>
            <person name="Robinson-Rechavi M."/>
            <person name="Braasch I."/>
            <person name="Lecointre G."/>
            <person name="Bobe J."/>
            <person name="Postlethwait J.H."/>
            <person name="Berthelot C."/>
            <person name="Roest Crollius H."/>
            <person name="Guiguen Y."/>
        </authorList>
    </citation>
    <scope>NUCLEOTIDE SEQUENCE</scope>
    <source>
        <strain evidence="2">NC1722</strain>
    </source>
</reference>
<dbReference type="Proteomes" id="UP001221898">
    <property type="component" value="Unassembled WGS sequence"/>
</dbReference>
<evidence type="ECO:0000313" key="3">
    <source>
        <dbReference type="Proteomes" id="UP001221898"/>
    </source>
</evidence>
<comment type="caution">
    <text evidence="2">The sequence shown here is derived from an EMBL/GenBank/DDBJ whole genome shotgun (WGS) entry which is preliminary data.</text>
</comment>
<proteinExistence type="predicted"/>